<dbReference type="Proteomes" id="UP001604336">
    <property type="component" value="Unassembled WGS sequence"/>
</dbReference>
<keyword evidence="2" id="KW-1185">Reference proteome</keyword>
<evidence type="ECO:0000313" key="2">
    <source>
        <dbReference type="Proteomes" id="UP001604336"/>
    </source>
</evidence>
<evidence type="ECO:0000313" key="1">
    <source>
        <dbReference type="EMBL" id="KAL2466794.1"/>
    </source>
</evidence>
<dbReference type="AlphaFoldDB" id="A0ABD1PV03"/>
<comment type="caution">
    <text evidence="1">The sequence shown here is derived from an EMBL/GenBank/DDBJ whole genome shotgun (WGS) entry which is preliminary data.</text>
</comment>
<proteinExistence type="predicted"/>
<organism evidence="1 2">
    <name type="scientific">Abeliophyllum distichum</name>
    <dbReference type="NCBI Taxonomy" id="126358"/>
    <lineage>
        <taxon>Eukaryota</taxon>
        <taxon>Viridiplantae</taxon>
        <taxon>Streptophyta</taxon>
        <taxon>Embryophyta</taxon>
        <taxon>Tracheophyta</taxon>
        <taxon>Spermatophyta</taxon>
        <taxon>Magnoliopsida</taxon>
        <taxon>eudicotyledons</taxon>
        <taxon>Gunneridae</taxon>
        <taxon>Pentapetalae</taxon>
        <taxon>asterids</taxon>
        <taxon>lamiids</taxon>
        <taxon>Lamiales</taxon>
        <taxon>Oleaceae</taxon>
        <taxon>Forsythieae</taxon>
        <taxon>Abeliophyllum</taxon>
    </lineage>
</organism>
<gene>
    <name evidence="1" type="ORF">Adt_42645</name>
</gene>
<name>A0ABD1PV03_9LAMI</name>
<reference evidence="2" key="1">
    <citation type="submission" date="2024-07" db="EMBL/GenBank/DDBJ databases">
        <title>Two chromosome-level genome assemblies of Korean endemic species Abeliophyllum distichum and Forsythia ovata (Oleaceae).</title>
        <authorList>
            <person name="Jang H."/>
        </authorList>
    </citation>
    <scope>NUCLEOTIDE SEQUENCE [LARGE SCALE GENOMIC DNA]</scope>
</reference>
<protein>
    <submittedName>
        <fullName evidence="1">Uncharacterized protein</fullName>
    </submittedName>
</protein>
<accession>A0ABD1PV03</accession>
<dbReference type="EMBL" id="JBFOLK010000013">
    <property type="protein sequence ID" value="KAL2466794.1"/>
    <property type="molecule type" value="Genomic_DNA"/>
</dbReference>
<sequence>MSIILRDISALTNIPPVGTTISPAMIVTHTPPSIKKQIFCSYKQLQTLHNNTVAEPNHVECVAFIHYWFYKFVICVSSIKPSIGYLPIPNELSHGKLLNLGSFILAALYRGIATHQDQQDLLLLPMRASIPSPFASHLPIIFNPPVVLIIEKPQSSESLAQTAKRTQSSPVKGHNALKKAVLAYTSFMDKDISRASVDSQKKFLAHLSEDLAYALKHPTAELSASIRLTLRGIHQEVSLLLYENVELRAKKTSFVLAVAEKESLNIDINSAKSKLN</sequence>